<comment type="caution">
    <text evidence="9">The sequence shown here is derived from an EMBL/GenBank/DDBJ whole genome shotgun (WGS) entry which is preliminary data.</text>
</comment>
<dbReference type="EMBL" id="QLYX01000005">
    <property type="protein sequence ID" value="RAY14734.1"/>
    <property type="molecule type" value="Genomic_DNA"/>
</dbReference>
<feature type="transmembrane region" description="Helical" evidence="7">
    <location>
        <begin position="193"/>
        <end position="222"/>
    </location>
</feature>
<keyword evidence="3" id="KW-1003">Cell membrane</keyword>
<protein>
    <submittedName>
        <fullName evidence="9">ABC transporter permease</fullName>
    </submittedName>
</protein>
<feature type="domain" description="ABC transmembrane type-1" evidence="8">
    <location>
        <begin position="76"/>
        <end position="265"/>
    </location>
</feature>
<feature type="transmembrane region" description="Helical" evidence="7">
    <location>
        <begin position="242"/>
        <end position="265"/>
    </location>
</feature>
<feature type="transmembrane region" description="Helical" evidence="7">
    <location>
        <begin position="111"/>
        <end position="131"/>
    </location>
</feature>
<evidence type="ECO:0000259" key="8">
    <source>
        <dbReference type="PROSITE" id="PS50928"/>
    </source>
</evidence>
<keyword evidence="2 7" id="KW-0813">Transport</keyword>
<feature type="transmembrane region" description="Helical" evidence="7">
    <location>
        <begin position="78"/>
        <end position="104"/>
    </location>
</feature>
<dbReference type="PANTHER" id="PTHR43386:SF1">
    <property type="entry name" value="D,D-DIPEPTIDE TRANSPORT SYSTEM PERMEASE PROTEIN DDPC-RELATED"/>
    <property type="match status" value="1"/>
</dbReference>
<dbReference type="RefSeq" id="WP_111866969.1">
    <property type="nucleotide sequence ID" value="NZ_QLYX01000005.1"/>
</dbReference>
<proteinExistence type="inferred from homology"/>
<organism evidence="9 10">
    <name type="scientific">Actinomadura craniellae</name>
    <dbReference type="NCBI Taxonomy" id="2231787"/>
    <lineage>
        <taxon>Bacteria</taxon>
        <taxon>Bacillati</taxon>
        <taxon>Actinomycetota</taxon>
        <taxon>Actinomycetes</taxon>
        <taxon>Streptosporangiales</taxon>
        <taxon>Thermomonosporaceae</taxon>
        <taxon>Actinomadura</taxon>
    </lineage>
</organism>
<comment type="subcellular location">
    <subcellularLocation>
        <location evidence="1 7">Cell membrane</location>
        <topology evidence="1 7">Multi-pass membrane protein</topology>
    </subcellularLocation>
</comment>
<evidence type="ECO:0000313" key="9">
    <source>
        <dbReference type="EMBL" id="RAY14734.1"/>
    </source>
</evidence>
<keyword evidence="4 7" id="KW-0812">Transmembrane</keyword>
<dbReference type="OrthoDB" id="6637947at2"/>
<accession>A0A365H6J0</accession>
<dbReference type="Gene3D" id="1.10.3720.10">
    <property type="entry name" value="MetI-like"/>
    <property type="match status" value="1"/>
</dbReference>
<dbReference type="InterPro" id="IPR035906">
    <property type="entry name" value="MetI-like_sf"/>
</dbReference>
<evidence type="ECO:0000256" key="1">
    <source>
        <dbReference type="ARBA" id="ARBA00004651"/>
    </source>
</evidence>
<reference evidence="9 10" key="1">
    <citation type="submission" date="2018-06" db="EMBL/GenBank/DDBJ databases">
        <title>Actinomadura craniellae sp. nov. isolated from marine sponge Craniella sp.</title>
        <authorList>
            <person name="Li L."/>
            <person name="Xu Q.H."/>
            <person name="Lin H.W."/>
            <person name="Lu Y.H."/>
        </authorList>
    </citation>
    <scope>NUCLEOTIDE SEQUENCE [LARGE SCALE GENOMIC DNA]</scope>
    <source>
        <strain evidence="9 10">LHW63021</strain>
    </source>
</reference>
<dbReference type="PROSITE" id="PS50928">
    <property type="entry name" value="ABC_TM1"/>
    <property type="match status" value="1"/>
</dbReference>
<sequence>MRPDRTALACLGLLAGVALFGLLAPAWAHWTGHAYHETFPRTGLDPAGQPVPPNAEFWLGTDDLGRDVLVRAAYGARVSLLVGFSATVLATAAGVAVGLVSGFFGGLVDLLLARLLDVVLSFPYVLVAIALATTLGAHLGTTIAVIGFFSFAAVARTVRGQTLSLREREFVLAARALGAGPWRLMTREILPHLTAPVIILASLLLPAAIGFEATLSFLGAGVDPGTPSWGTMLGGAQEHYRSAWWLVLVPGGLLLATTVACNLLGDALNRTGR</sequence>
<evidence type="ECO:0000256" key="3">
    <source>
        <dbReference type="ARBA" id="ARBA00022475"/>
    </source>
</evidence>
<evidence type="ECO:0000256" key="2">
    <source>
        <dbReference type="ARBA" id="ARBA00022448"/>
    </source>
</evidence>
<evidence type="ECO:0000313" key="10">
    <source>
        <dbReference type="Proteomes" id="UP000251891"/>
    </source>
</evidence>
<keyword evidence="5 7" id="KW-1133">Transmembrane helix</keyword>
<dbReference type="Proteomes" id="UP000251891">
    <property type="component" value="Unassembled WGS sequence"/>
</dbReference>
<keyword evidence="6 7" id="KW-0472">Membrane</keyword>
<feature type="transmembrane region" description="Helical" evidence="7">
    <location>
        <begin position="137"/>
        <end position="158"/>
    </location>
</feature>
<evidence type="ECO:0000256" key="6">
    <source>
        <dbReference type="ARBA" id="ARBA00023136"/>
    </source>
</evidence>
<dbReference type="InterPro" id="IPR000515">
    <property type="entry name" value="MetI-like"/>
</dbReference>
<dbReference type="InterPro" id="IPR050366">
    <property type="entry name" value="BP-dependent_transpt_permease"/>
</dbReference>
<dbReference type="GO" id="GO:0005886">
    <property type="term" value="C:plasma membrane"/>
    <property type="evidence" value="ECO:0007669"/>
    <property type="project" value="UniProtKB-SubCell"/>
</dbReference>
<dbReference type="SUPFAM" id="SSF161098">
    <property type="entry name" value="MetI-like"/>
    <property type="match status" value="1"/>
</dbReference>
<dbReference type="GO" id="GO:0055085">
    <property type="term" value="P:transmembrane transport"/>
    <property type="evidence" value="ECO:0007669"/>
    <property type="project" value="InterPro"/>
</dbReference>
<name>A0A365H6J0_9ACTN</name>
<gene>
    <name evidence="9" type="ORF">DPM19_13390</name>
</gene>
<keyword evidence="10" id="KW-1185">Reference proteome</keyword>
<dbReference type="PANTHER" id="PTHR43386">
    <property type="entry name" value="OLIGOPEPTIDE TRANSPORT SYSTEM PERMEASE PROTEIN APPC"/>
    <property type="match status" value="1"/>
</dbReference>
<dbReference type="Pfam" id="PF00528">
    <property type="entry name" value="BPD_transp_1"/>
    <property type="match status" value="1"/>
</dbReference>
<comment type="similarity">
    <text evidence="7">Belongs to the binding-protein-dependent transport system permease family.</text>
</comment>
<dbReference type="CDD" id="cd06261">
    <property type="entry name" value="TM_PBP2"/>
    <property type="match status" value="1"/>
</dbReference>
<evidence type="ECO:0000256" key="4">
    <source>
        <dbReference type="ARBA" id="ARBA00022692"/>
    </source>
</evidence>
<evidence type="ECO:0000256" key="7">
    <source>
        <dbReference type="RuleBase" id="RU363032"/>
    </source>
</evidence>
<evidence type="ECO:0000256" key="5">
    <source>
        <dbReference type="ARBA" id="ARBA00022989"/>
    </source>
</evidence>
<dbReference type="AlphaFoldDB" id="A0A365H6J0"/>